<dbReference type="Pfam" id="PF02719">
    <property type="entry name" value="Polysacc_synt_2"/>
    <property type="match status" value="1"/>
</dbReference>
<accession>A0A934KHK2</accession>
<dbReference type="EMBL" id="JAEKNQ010000040">
    <property type="protein sequence ID" value="MBJ7603676.1"/>
    <property type="molecule type" value="Genomic_DNA"/>
</dbReference>
<sequence>MIEPITDPDIPLLTRPRQRVRLRTLIVGAGEAGQVLARDLLRSPELGLEPLGFLDDNAFAEEVDGLPIVGTTAELAEVAHRHSIAAVIIAIPSLSNAEIRRLAEAAASAAVSVRYLPSFGAAIERDARISDLRRMRVDKLLGRDELHVVRSDSRELIQGKRVLVTGAGGSIGSELCRQIKGFKPSRLLMLDHDESNLHRMLMELTGKALLDNPELIIADIRDRDRIRQLFRHWRPEVVFHAAAHKHLPLLELHPCEGVKSNVLGTRWLVDAAREFGTERFILISTDKAADPTSVLGATKRLAEMIVEMNAGPPTKFASVRFGNVLGSRGSFLNVLTDQLQNGEPVTVTHSDMTRFFMTVEEAVGLVIEAAGLANAGETFVLDMGKPVKILDLVHNTAALMHVVDEDLDIVFTGLRPGEKLDETLFSETEQHVTTLHPRIWATVRRAPDAELGTYLDRLCEVAQRNRMHEVRSILAERFPEVGRPATTTTDSMAAYYPDDF</sequence>
<reference evidence="3 4" key="1">
    <citation type="submission" date="2020-10" db="EMBL/GenBank/DDBJ databases">
        <title>Ca. Dormibacterota MAGs.</title>
        <authorList>
            <person name="Montgomery K."/>
        </authorList>
    </citation>
    <scope>NUCLEOTIDE SEQUENCE [LARGE SCALE GENOMIC DNA]</scope>
    <source>
        <strain evidence="3">SC8811_S16_3</strain>
    </source>
</reference>
<dbReference type="SUPFAM" id="SSF51735">
    <property type="entry name" value="NAD(P)-binding Rossmann-fold domains"/>
    <property type="match status" value="2"/>
</dbReference>
<dbReference type="CDD" id="cd05237">
    <property type="entry name" value="UDP_invert_4-6DH_SDR_e"/>
    <property type="match status" value="1"/>
</dbReference>
<dbReference type="InterPro" id="IPR003869">
    <property type="entry name" value="Polysac_CapD-like"/>
</dbReference>
<evidence type="ECO:0000313" key="4">
    <source>
        <dbReference type="Proteomes" id="UP000620075"/>
    </source>
</evidence>
<dbReference type="PANTHER" id="PTHR43318:SF1">
    <property type="entry name" value="POLYSACCHARIDE BIOSYNTHESIS PROTEIN EPSC-RELATED"/>
    <property type="match status" value="1"/>
</dbReference>
<evidence type="ECO:0000256" key="1">
    <source>
        <dbReference type="ARBA" id="ARBA00007430"/>
    </source>
</evidence>
<dbReference type="RefSeq" id="WP_338180078.1">
    <property type="nucleotide sequence ID" value="NZ_JAEKNQ010000040.1"/>
</dbReference>
<organism evidence="3 4">
    <name type="scientific">Candidatus Dormiibacter inghamiae</name>
    <dbReference type="NCBI Taxonomy" id="3127013"/>
    <lineage>
        <taxon>Bacteria</taxon>
        <taxon>Bacillati</taxon>
        <taxon>Candidatus Dormiibacterota</taxon>
        <taxon>Candidatus Dormibacteria</taxon>
        <taxon>Candidatus Dormibacterales</taxon>
        <taxon>Candidatus Dormibacteraceae</taxon>
        <taxon>Candidatus Dormiibacter</taxon>
    </lineage>
</organism>
<name>A0A934KHK2_9BACT</name>
<feature type="domain" description="Polysaccharide biosynthesis protein CapD-like" evidence="2">
    <location>
        <begin position="162"/>
        <end position="441"/>
    </location>
</feature>
<evidence type="ECO:0000313" key="3">
    <source>
        <dbReference type="EMBL" id="MBJ7603676.1"/>
    </source>
</evidence>
<dbReference type="AlphaFoldDB" id="A0A934KHK2"/>
<dbReference type="Proteomes" id="UP000620075">
    <property type="component" value="Unassembled WGS sequence"/>
</dbReference>
<dbReference type="PANTHER" id="PTHR43318">
    <property type="entry name" value="UDP-N-ACETYLGLUCOSAMINE 4,6-DEHYDRATASE"/>
    <property type="match status" value="1"/>
</dbReference>
<proteinExistence type="inferred from homology"/>
<comment type="caution">
    <text evidence="3">The sequence shown here is derived from an EMBL/GenBank/DDBJ whole genome shotgun (WGS) entry which is preliminary data.</text>
</comment>
<dbReference type="InterPro" id="IPR051203">
    <property type="entry name" value="Polysaccharide_Synthase-Rel"/>
</dbReference>
<gene>
    <name evidence="3" type="ORF">JF888_10870</name>
</gene>
<evidence type="ECO:0000259" key="2">
    <source>
        <dbReference type="Pfam" id="PF02719"/>
    </source>
</evidence>
<comment type="similarity">
    <text evidence="1">Belongs to the polysaccharide synthase family.</text>
</comment>
<dbReference type="InterPro" id="IPR036291">
    <property type="entry name" value="NAD(P)-bd_dom_sf"/>
</dbReference>
<dbReference type="Gene3D" id="3.40.50.720">
    <property type="entry name" value="NAD(P)-binding Rossmann-like Domain"/>
    <property type="match status" value="2"/>
</dbReference>
<protein>
    <submittedName>
        <fullName evidence="3">Polysaccharide biosynthesis protein</fullName>
    </submittedName>
</protein>
<dbReference type="Pfam" id="PF13727">
    <property type="entry name" value="CoA_binding_3"/>
    <property type="match status" value="1"/>
</dbReference>